<organism evidence="2 3">
    <name type="scientific">Actinoplanes siamensis</name>
    <dbReference type="NCBI Taxonomy" id="1223317"/>
    <lineage>
        <taxon>Bacteria</taxon>
        <taxon>Bacillati</taxon>
        <taxon>Actinomycetota</taxon>
        <taxon>Actinomycetes</taxon>
        <taxon>Micromonosporales</taxon>
        <taxon>Micromonosporaceae</taxon>
        <taxon>Actinoplanes</taxon>
    </lineage>
</organism>
<gene>
    <name evidence="2" type="ORF">Asi03nite_64460</name>
</gene>
<accession>A0A919ND01</accession>
<dbReference type="EMBL" id="BOMW01000069">
    <property type="protein sequence ID" value="GIF08908.1"/>
    <property type="molecule type" value="Genomic_DNA"/>
</dbReference>
<dbReference type="RefSeq" id="WP_203684241.1">
    <property type="nucleotide sequence ID" value="NZ_BOMW01000069.1"/>
</dbReference>
<dbReference type="Gene3D" id="1.10.10.10">
    <property type="entry name" value="Winged helix-like DNA-binding domain superfamily/Winged helix DNA-binding domain"/>
    <property type="match status" value="1"/>
</dbReference>
<evidence type="ECO:0000313" key="2">
    <source>
        <dbReference type="EMBL" id="GIF08908.1"/>
    </source>
</evidence>
<dbReference type="InterPro" id="IPR036388">
    <property type="entry name" value="WH-like_DNA-bd_sf"/>
</dbReference>
<proteinExistence type="predicted"/>
<name>A0A919ND01_9ACTN</name>
<dbReference type="AlphaFoldDB" id="A0A919ND01"/>
<protein>
    <submittedName>
        <fullName evidence="2">Uncharacterized protein</fullName>
    </submittedName>
</protein>
<evidence type="ECO:0000313" key="3">
    <source>
        <dbReference type="Proteomes" id="UP000629619"/>
    </source>
</evidence>
<dbReference type="Proteomes" id="UP000629619">
    <property type="component" value="Unassembled WGS sequence"/>
</dbReference>
<reference evidence="2" key="1">
    <citation type="submission" date="2021-01" db="EMBL/GenBank/DDBJ databases">
        <title>Whole genome shotgun sequence of Actinoplanes siamensis NBRC 109076.</title>
        <authorList>
            <person name="Komaki H."/>
            <person name="Tamura T."/>
        </authorList>
    </citation>
    <scope>NUCLEOTIDE SEQUENCE</scope>
    <source>
        <strain evidence="2">NBRC 109076</strain>
    </source>
</reference>
<feature type="region of interest" description="Disordered" evidence="1">
    <location>
        <begin position="302"/>
        <end position="322"/>
    </location>
</feature>
<sequence length="322" mass="36224">MPSYNWPNPEGRAELCVHPAEVSLFDPEIAAADPIGDLLELVSGAVERESSPERQRAESRLADHKLVEQVRFEMLQERPQRIVRVDGQQDAVITWDGFAYHQLFDDLWLYALPVVKAFLKKNQMGRVLERYAPERPFTMRSEDMVVLANSHDERTELALDIISQAVEDFRKKAIAPGKRQWKPSMKGASLRTYFIGTCALVYPRAYEKWSKTRKGKLELVASQHDINFESIGGIISRDLADPAAMAGIRVDLKRLIDVATPTTKAILGLLAQDMSQVQIAAELGLTVKSVNSRLAHFRARVRNPVRPESGRRPIGSNRKATA</sequence>
<comment type="caution">
    <text evidence="2">The sequence shown here is derived from an EMBL/GenBank/DDBJ whole genome shotgun (WGS) entry which is preliminary data.</text>
</comment>
<evidence type="ECO:0000256" key="1">
    <source>
        <dbReference type="SAM" id="MobiDB-lite"/>
    </source>
</evidence>
<keyword evidence="3" id="KW-1185">Reference proteome</keyword>